<feature type="binding site" evidence="2">
    <location>
        <position position="150"/>
    </location>
    <ligand>
        <name>Zn(2+)</name>
        <dbReference type="ChEBI" id="CHEBI:29105"/>
    </ligand>
</feature>
<proteinExistence type="inferred from homology"/>
<dbReference type="SUPFAM" id="SSF53056">
    <property type="entry name" value="beta-carbonic anhydrase, cab"/>
    <property type="match status" value="1"/>
</dbReference>
<name>A0A975C4N4_9CAUL</name>
<comment type="cofactor">
    <cofactor evidence="2">
        <name>Zn(2+)</name>
        <dbReference type="ChEBI" id="CHEBI:29105"/>
    </cofactor>
    <text evidence="2">Binds 1 zinc ion per subunit.</text>
</comment>
<keyword evidence="2" id="KW-0862">Zinc</keyword>
<comment type="similarity">
    <text evidence="1">Belongs to the beta-class carbonic anhydrase family.</text>
</comment>
<dbReference type="AlphaFoldDB" id="A0A975C4N4"/>
<feature type="binding site" evidence="2">
    <location>
        <position position="153"/>
    </location>
    <ligand>
        <name>Zn(2+)</name>
        <dbReference type="ChEBI" id="CHEBI:29105"/>
    </ligand>
</feature>
<dbReference type="PANTHER" id="PTHR11002">
    <property type="entry name" value="CARBONIC ANHYDRASE"/>
    <property type="match status" value="1"/>
</dbReference>
<evidence type="ECO:0000256" key="2">
    <source>
        <dbReference type="PIRSR" id="PIRSR601765-1"/>
    </source>
</evidence>
<dbReference type="InterPro" id="IPR001765">
    <property type="entry name" value="Carbonic_anhydrase"/>
</dbReference>
<dbReference type="RefSeq" id="WP_207931686.1">
    <property type="nucleotide sequence ID" value="NZ_CP062222.1"/>
</dbReference>
<dbReference type="Pfam" id="PF00484">
    <property type="entry name" value="Pro_CA"/>
    <property type="match status" value="1"/>
</dbReference>
<dbReference type="EMBL" id="CP062222">
    <property type="protein sequence ID" value="QTC92404.1"/>
    <property type="molecule type" value="Genomic_DNA"/>
</dbReference>
<keyword evidence="2" id="KW-0479">Metal-binding</keyword>
<protein>
    <submittedName>
        <fullName evidence="3">Carbonic anhydrase</fullName>
    </submittedName>
</protein>
<evidence type="ECO:0000313" key="3">
    <source>
        <dbReference type="EMBL" id="QTC92404.1"/>
    </source>
</evidence>
<sequence>MGFLWFGRKKPSRGSTPAVSLDFAASPDPEVVVAGAVAAAAAALTPHPSPTPDEALQMLRDGNAAFLSGASSLGHVTAHDLDALQGGHKPIATIVGCADSRTPPTILFNQGLGKLFIIRVAGNTVDRRGLSSIVYAVKHLSCPLVVVMGHTGCGAVAAAEAVVDGKAELDPSLEEMIVPILPAVLSARKIGGPDQARLAVEENARRVVARLLTADTALAQAVDTGAIRIVAAVKDMVTGRVDFLDLPDEPAPAHH</sequence>
<dbReference type="KEGG" id="bgoe:IFJ75_05850"/>
<gene>
    <name evidence="3" type="ORF">IFJ75_05850</name>
</gene>
<feature type="binding site" evidence="2">
    <location>
        <position position="99"/>
    </location>
    <ligand>
        <name>Zn(2+)</name>
        <dbReference type="ChEBI" id="CHEBI:29105"/>
    </ligand>
</feature>
<evidence type="ECO:0000256" key="1">
    <source>
        <dbReference type="ARBA" id="ARBA00006217"/>
    </source>
</evidence>
<feature type="binding site" evidence="2">
    <location>
        <position position="97"/>
    </location>
    <ligand>
        <name>Zn(2+)</name>
        <dbReference type="ChEBI" id="CHEBI:29105"/>
    </ligand>
</feature>
<keyword evidence="4" id="KW-1185">Reference proteome</keyword>
<dbReference type="PANTHER" id="PTHR11002:SF79">
    <property type="entry name" value="CARBONIC ANHYDRASE 2"/>
    <property type="match status" value="1"/>
</dbReference>
<organism evidence="3 4">
    <name type="scientific">Brevundimonas goettingensis</name>
    <dbReference type="NCBI Taxonomy" id="2774190"/>
    <lineage>
        <taxon>Bacteria</taxon>
        <taxon>Pseudomonadati</taxon>
        <taxon>Pseudomonadota</taxon>
        <taxon>Alphaproteobacteria</taxon>
        <taxon>Caulobacterales</taxon>
        <taxon>Caulobacteraceae</taxon>
        <taxon>Brevundimonas</taxon>
    </lineage>
</organism>
<evidence type="ECO:0000313" key="4">
    <source>
        <dbReference type="Proteomes" id="UP000663918"/>
    </source>
</evidence>
<dbReference type="Proteomes" id="UP000663918">
    <property type="component" value="Chromosome"/>
</dbReference>
<accession>A0A975C4N4</accession>
<dbReference type="GO" id="GO:0004089">
    <property type="term" value="F:carbonate dehydratase activity"/>
    <property type="evidence" value="ECO:0007669"/>
    <property type="project" value="InterPro"/>
</dbReference>
<dbReference type="SMART" id="SM00947">
    <property type="entry name" value="Pro_CA"/>
    <property type="match status" value="1"/>
</dbReference>
<dbReference type="InterPro" id="IPR036874">
    <property type="entry name" value="Carbonic_anhydrase_sf"/>
</dbReference>
<dbReference type="Gene3D" id="3.40.1050.10">
    <property type="entry name" value="Carbonic anhydrase"/>
    <property type="match status" value="1"/>
</dbReference>
<dbReference type="GO" id="GO:0008270">
    <property type="term" value="F:zinc ion binding"/>
    <property type="evidence" value="ECO:0007669"/>
    <property type="project" value="InterPro"/>
</dbReference>
<reference evidence="3" key="1">
    <citation type="submission" date="2020-09" db="EMBL/GenBank/DDBJ databases">
        <title>Brevundimonas sp. LVF2 isolated from a puddle in Goettingen, Germany.</title>
        <authorList>
            <person name="Friedrich I."/>
            <person name="Klassen A."/>
            <person name="Hannes N."/>
            <person name="Schneider D."/>
            <person name="Hertel R."/>
            <person name="Daniel R."/>
        </authorList>
    </citation>
    <scope>NUCLEOTIDE SEQUENCE</scope>
    <source>
        <strain evidence="3">LVF2</strain>
    </source>
</reference>